<gene>
    <name evidence="1" type="ORF">MARPO_0038s0095</name>
</gene>
<dbReference type="EMBL" id="KZ772710">
    <property type="protein sequence ID" value="PTQ40772.1"/>
    <property type="molecule type" value="Genomic_DNA"/>
</dbReference>
<protein>
    <submittedName>
        <fullName evidence="1">Uncharacterized protein</fullName>
    </submittedName>
</protein>
<sequence length="69" mass="7609">MSAPIRAPNLTRRCKVLYAPLNEADAVVAAEELKCAFLWTRPPQGCHLRARDAGLVGFSPCLMLLLMKL</sequence>
<organism evidence="1 2">
    <name type="scientific">Marchantia polymorpha</name>
    <name type="common">Common liverwort</name>
    <name type="synonym">Marchantia aquatica</name>
    <dbReference type="NCBI Taxonomy" id="3197"/>
    <lineage>
        <taxon>Eukaryota</taxon>
        <taxon>Viridiplantae</taxon>
        <taxon>Streptophyta</taxon>
        <taxon>Embryophyta</taxon>
        <taxon>Marchantiophyta</taxon>
        <taxon>Marchantiopsida</taxon>
        <taxon>Marchantiidae</taxon>
        <taxon>Marchantiales</taxon>
        <taxon>Marchantiaceae</taxon>
        <taxon>Marchantia</taxon>
    </lineage>
</organism>
<dbReference type="Gramene" id="Mp6g18850.1">
    <property type="protein sequence ID" value="Mp6g18850.1.cds"/>
    <property type="gene ID" value="Mp6g18850"/>
</dbReference>
<reference evidence="2" key="1">
    <citation type="journal article" date="2017" name="Cell">
        <title>Insights into land plant evolution garnered from the Marchantia polymorpha genome.</title>
        <authorList>
            <person name="Bowman J.L."/>
            <person name="Kohchi T."/>
            <person name="Yamato K.T."/>
            <person name="Jenkins J."/>
            <person name="Shu S."/>
            <person name="Ishizaki K."/>
            <person name="Yamaoka S."/>
            <person name="Nishihama R."/>
            <person name="Nakamura Y."/>
            <person name="Berger F."/>
            <person name="Adam C."/>
            <person name="Aki S.S."/>
            <person name="Althoff F."/>
            <person name="Araki T."/>
            <person name="Arteaga-Vazquez M.A."/>
            <person name="Balasubrmanian S."/>
            <person name="Barry K."/>
            <person name="Bauer D."/>
            <person name="Boehm C.R."/>
            <person name="Briginshaw L."/>
            <person name="Caballero-Perez J."/>
            <person name="Catarino B."/>
            <person name="Chen F."/>
            <person name="Chiyoda S."/>
            <person name="Chovatia M."/>
            <person name="Davies K.M."/>
            <person name="Delmans M."/>
            <person name="Demura T."/>
            <person name="Dierschke T."/>
            <person name="Dolan L."/>
            <person name="Dorantes-Acosta A.E."/>
            <person name="Eklund D.M."/>
            <person name="Florent S.N."/>
            <person name="Flores-Sandoval E."/>
            <person name="Fujiyama A."/>
            <person name="Fukuzawa H."/>
            <person name="Galik B."/>
            <person name="Grimanelli D."/>
            <person name="Grimwood J."/>
            <person name="Grossniklaus U."/>
            <person name="Hamada T."/>
            <person name="Haseloff J."/>
            <person name="Hetherington A.J."/>
            <person name="Higo A."/>
            <person name="Hirakawa Y."/>
            <person name="Hundley H.N."/>
            <person name="Ikeda Y."/>
            <person name="Inoue K."/>
            <person name="Inoue S.I."/>
            <person name="Ishida S."/>
            <person name="Jia Q."/>
            <person name="Kakita M."/>
            <person name="Kanazawa T."/>
            <person name="Kawai Y."/>
            <person name="Kawashima T."/>
            <person name="Kennedy M."/>
            <person name="Kinose K."/>
            <person name="Kinoshita T."/>
            <person name="Kohara Y."/>
            <person name="Koide E."/>
            <person name="Komatsu K."/>
            <person name="Kopischke S."/>
            <person name="Kubo M."/>
            <person name="Kyozuka J."/>
            <person name="Lagercrantz U."/>
            <person name="Lin S.S."/>
            <person name="Lindquist E."/>
            <person name="Lipzen A.M."/>
            <person name="Lu C.W."/>
            <person name="De Luna E."/>
            <person name="Martienssen R.A."/>
            <person name="Minamino N."/>
            <person name="Mizutani M."/>
            <person name="Mizutani M."/>
            <person name="Mochizuki N."/>
            <person name="Monte I."/>
            <person name="Mosher R."/>
            <person name="Nagasaki H."/>
            <person name="Nakagami H."/>
            <person name="Naramoto S."/>
            <person name="Nishitani K."/>
            <person name="Ohtani M."/>
            <person name="Okamoto T."/>
            <person name="Okumura M."/>
            <person name="Phillips J."/>
            <person name="Pollak B."/>
            <person name="Reinders A."/>
            <person name="Rovekamp M."/>
            <person name="Sano R."/>
            <person name="Sawa S."/>
            <person name="Schmid M.W."/>
            <person name="Shirakawa M."/>
            <person name="Solano R."/>
            <person name="Spunde A."/>
            <person name="Suetsugu N."/>
            <person name="Sugano S."/>
            <person name="Sugiyama A."/>
            <person name="Sun R."/>
            <person name="Suzuki Y."/>
            <person name="Takenaka M."/>
            <person name="Takezawa D."/>
            <person name="Tomogane H."/>
            <person name="Tsuzuki M."/>
            <person name="Ueda T."/>
            <person name="Umeda M."/>
            <person name="Ward J.M."/>
            <person name="Watanabe Y."/>
            <person name="Yazaki K."/>
            <person name="Yokoyama R."/>
            <person name="Yoshitake Y."/>
            <person name="Yotsui I."/>
            <person name="Zachgo S."/>
            <person name="Schmutz J."/>
        </authorList>
    </citation>
    <scope>NUCLEOTIDE SEQUENCE [LARGE SCALE GENOMIC DNA]</scope>
    <source>
        <strain evidence="2">Tak-1</strain>
    </source>
</reference>
<proteinExistence type="predicted"/>
<dbReference type="AlphaFoldDB" id="A0A2R6X3V7"/>
<name>A0A2R6X3V7_MARPO</name>
<accession>A0A2R6X3V7</accession>
<evidence type="ECO:0000313" key="2">
    <source>
        <dbReference type="Proteomes" id="UP000244005"/>
    </source>
</evidence>
<evidence type="ECO:0000313" key="1">
    <source>
        <dbReference type="EMBL" id="PTQ40772.1"/>
    </source>
</evidence>
<keyword evidence="2" id="KW-1185">Reference proteome</keyword>
<dbReference type="Proteomes" id="UP000244005">
    <property type="component" value="Unassembled WGS sequence"/>
</dbReference>